<dbReference type="GO" id="GO:0071972">
    <property type="term" value="F:peptidoglycan L,D-transpeptidase activity"/>
    <property type="evidence" value="ECO:0007669"/>
    <property type="project" value="TreeGrafter"/>
</dbReference>
<dbReference type="InterPro" id="IPR050515">
    <property type="entry name" value="Beta-lactam/transpept"/>
</dbReference>
<reference evidence="4" key="1">
    <citation type="journal article" date="2022" name="Int. J. Syst. Evol. Microbiol.">
        <title>Prevotella lacticifex sp. nov., isolated from the rumen of cows.</title>
        <authorList>
            <person name="Shinkai T."/>
            <person name="Ikeyama N."/>
            <person name="Kumagai M."/>
            <person name="Ohmori H."/>
            <person name="Sakamoto M."/>
            <person name="Ohkuma M."/>
            <person name="Mitsumori M."/>
        </authorList>
    </citation>
    <scope>NUCLEOTIDE SEQUENCE</scope>
    <source>
        <strain evidence="4">R5076</strain>
    </source>
</reference>
<dbReference type="EMBL" id="BPUB01000001">
    <property type="protein sequence ID" value="GJG58267.1"/>
    <property type="molecule type" value="Genomic_DNA"/>
</dbReference>
<dbReference type="Gene3D" id="3.40.710.10">
    <property type="entry name" value="DD-peptidase/beta-lactamase superfamily"/>
    <property type="match status" value="1"/>
</dbReference>
<dbReference type="Pfam" id="PF00905">
    <property type="entry name" value="Transpeptidase"/>
    <property type="match status" value="1"/>
</dbReference>
<dbReference type="PANTHER" id="PTHR30627">
    <property type="entry name" value="PEPTIDOGLYCAN D,D-TRANSPEPTIDASE"/>
    <property type="match status" value="1"/>
</dbReference>
<dbReference type="Proteomes" id="UP000825483">
    <property type="component" value="Unassembled WGS sequence"/>
</dbReference>
<dbReference type="InterPro" id="IPR001460">
    <property type="entry name" value="PCN-bd_Tpept"/>
</dbReference>
<organism evidence="4 5">
    <name type="scientific">Prevotella lacticifex</name>
    <dbReference type="NCBI Taxonomy" id="2854755"/>
    <lineage>
        <taxon>Bacteria</taxon>
        <taxon>Pseudomonadati</taxon>
        <taxon>Bacteroidota</taxon>
        <taxon>Bacteroidia</taxon>
        <taxon>Bacteroidales</taxon>
        <taxon>Prevotellaceae</taxon>
        <taxon>Prevotella</taxon>
    </lineage>
</organism>
<evidence type="ECO:0000259" key="3">
    <source>
        <dbReference type="Pfam" id="PF00905"/>
    </source>
</evidence>
<dbReference type="GO" id="GO:0005886">
    <property type="term" value="C:plasma membrane"/>
    <property type="evidence" value="ECO:0007669"/>
    <property type="project" value="TreeGrafter"/>
</dbReference>
<evidence type="ECO:0000256" key="2">
    <source>
        <dbReference type="SAM" id="SignalP"/>
    </source>
</evidence>
<dbReference type="GeneID" id="72468049"/>
<dbReference type="PANTHER" id="PTHR30627:SF2">
    <property type="entry name" value="PEPTIDOGLYCAN D,D-TRANSPEPTIDASE MRDA"/>
    <property type="match status" value="1"/>
</dbReference>
<gene>
    <name evidence="4" type="ORF">PRLR5076_11180</name>
</gene>
<dbReference type="GO" id="GO:0008658">
    <property type="term" value="F:penicillin binding"/>
    <property type="evidence" value="ECO:0007669"/>
    <property type="project" value="InterPro"/>
</dbReference>
<keyword evidence="2" id="KW-0732">Signal</keyword>
<accession>A0A9R1CVI5</accession>
<dbReference type="AlphaFoldDB" id="A0A9R1CVI5"/>
<keyword evidence="5" id="KW-1185">Reference proteome</keyword>
<feature type="domain" description="Penicillin-binding protein transpeptidase" evidence="3">
    <location>
        <begin position="67"/>
        <end position="369"/>
    </location>
</feature>
<proteinExistence type="predicted"/>
<feature type="region of interest" description="Disordered" evidence="1">
    <location>
        <begin position="376"/>
        <end position="421"/>
    </location>
</feature>
<evidence type="ECO:0000313" key="4">
    <source>
        <dbReference type="EMBL" id="GJG58267.1"/>
    </source>
</evidence>
<comment type="caution">
    <text evidence="4">The sequence shown here is derived from an EMBL/GenBank/DDBJ whole genome shotgun (WGS) entry which is preliminary data.</text>
</comment>
<protein>
    <recommendedName>
        <fullName evidence="3">Penicillin-binding protein transpeptidase domain-containing protein</fullName>
    </recommendedName>
</protein>
<evidence type="ECO:0000313" key="5">
    <source>
        <dbReference type="Proteomes" id="UP000825483"/>
    </source>
</evidence>
<feature type="signal peptide" evidence="2">
    <location>
        <begin position="1"/>
        <end position="33"/>
    </location>
</feature>
<feature type="chain" id="PRO_5040444019" description="Penicillin-binding protein transpeptidase domain-containing protein" evidence="2">
    <location>
        <begin position="34"/>
        <end position="421"/>
    </location>
</feature>
<dbReference type="RefSeq" id="WP_223929735.1">
    <property type="nucleotide sequence ID" value="NZ_BPTU01000003.1"/>
</dbReference>
<dbReference type="InterPro" id="IPR012338">
    <property type="entry name" value="Beta-lactam/transpept-like"/>
</dbReference>
<name>A0A9R1CVI5_9BACT</name>
<evidence type="ECO:0000256" key="1">
    <source>
        <dbReference type="SAM" id="MobiDB-lite"/>
    </source>
</evidence>
<sequence length="421" mass="45254">MTGKTIKKSNNNIINIALAAVVALLLQPFSSWAQTTATHAATAQDPDLTYVPRLQRLAERLLENRQGSIVAIRPTTGEILCMASNTLKGDPINRAVQATYPPGSTIKAAQLLTLYSEGIVTRDTKVACHRGFMMGGTHVGCHYHASPLSTVQALAQSCNSWFITNFIRMIGDTTRYGSRSHAVDVWHDYMTSYGFGTKTGVDYGGEARGIIPDSAYVNRKYPKFWNARTIGYIGMGQGLITVTPLQLCNLAATIANRGWWMTPYHRYSTAGADPEAYINPHRTKASPAAYNIVIEGMRACVKNGTAKTIDDPRITICGKTGTAQNGGIDHSAFIAFAPMDNPQIAVCAYIEHGGDGNKTAAPIAAQIIKSYLLPTNTKSAPGHRKNAASAGLQKKSGSARGTQKKAPANSGAKKTPSPRRK</sequence>
<dbReference type="SUPFAM" id="SSF56601">
    <property type="entry name" value="beta-lactamase/transpeptidase-like"/>
    <property type="match status" value="1"/>
</dbReference>
<dbReference type="GO" id="GO:0071555">
    <property type="term" value="P:cell wall organization"/>
    <property type="evidence" value="ECO:0007669"/>
    <property type="project" value="TreeGrafter"/>
</dbReference>